<reference evidence="2 3" key="1">
    <citation type="submission" date="2021-01" db="EMBL/GenBank/DDBJ databases">
        <title>Genomic Encyclopedia of Type Strains, Phase IV (KMG-IV): sequencing the most valuable type-strain genomes for metagenomic binning, comparative biology and taxonomic classification.</title>
        <authorList>
            <person name="Goeker M."/>
        </authorList>
    </citation>
    <scope>NUCLEOTIDE SEQUENCE [LARGE SCALE GENOMIC DNA]</scope>
    <source>
        <strain evidence="2 3">DSM 25540</strain>
    </source>
</reference>
<keyword evidence="2" id="KW-0830">Ubiquinone</keyword>
<accession>A0ABS2PHU1</accession>
<evidence type="ECO:0000259" key="1">
    <source>
        <dbReference type="Pfam" id="PF08241"/>
    </source>
</evidence>
<gene>
    <name evidence="2" type="ORF">JOD17_003974</name>
</gene>
<proteinExistence type="predicted"/>
<name>A0ABS2PHU1_9BACL</name>
<dbReference type="SUPFAM" id="SSF53335">
    <property type="entry name" value="S-adenosyl-L-methionine-dependent methyltransferases"/>
    <property type="match status" value="1"/>
</dbReference>
<dbReference type="PANTHER" id="PTHR43591">
    <property type="entry name" value="METHYLTRANSFERASE"/>
    <property type="match status" value="1"/>
</dbReference>
<dbReference type="RefSeq" id="WP_204699608.1">
    <property type="nucleotide sequence ID" value="NZ_JAFBEC010000018.1"/>
</dbReference>
<evidence type="ECO:0000313" key="2">
    <source>
        <dbReference type="EMBL" id="MBM7634847.1"/>
    </source>
</evidence>
<dbReference type="InterPro" id="IPR013216">
    <property type="entry name" value="Methyltransf_11"/>
</dbReference>
<dbReference type="EMBL" id="JAFBEC010000018">
    <property type="protein sequence ID" value="MBM7634847.1"/>
    <property type="molecule type" value="Genomic_DNA"/>
</dbReference>
<dbReference type="InterPro" id="IPR029063">
    <property type="entry name" value="SAM-dependent_MTases_sf"/>
</dbReference>
<comment type="caution">
    <text evidence="2">The sequence shown here is derived from an EMBL/GenBank/DDBJ whole genome shotgun (WGS) entry which is preliminary data.</text>
</comment>
<dbReference type="Gene3D" id="3.40.50.150">
    <property type="entry name" value="Vaccinia Virus protein VP39"/>
    <property type="match status" value="1"/>
</dbReference>
<dbReference type="Pfam" id="PF08241">
    <property type="entry name" value="Methyltransf_11"/>
    <property type="match status" value="1"/>
</dbReference>
<sequence>MNNEKHVKKIQALENEHRHTHFPASTLLKLLPITNNSTILDLGAGTGYVTLPAAKETSGNVYALDRDLNILTYLEQSVVEQQVTNITTLEADFKAIPLQDQHVDIVIASISLHEIKPLSSALDEAFRVLKRGGMIQVIEIEATEKSRGPRVSSKDMSAALEEAGFVISQTLFPDLTIANEPVYIHLATRP</sequence>
<keyword evidence="3" id="KW-1185">Reference proteome</keyword>
<dbReference type="Proteomes" id="UP000741863">
    <property type="component" value="Unassembled WGS sequence"/>
</dbReference>
<organism evidence="2 3">
    <name type="scientific">Geomicrobium sediminis</name>
    <dbReference type="NCBI Taxonomy" id="1347788"/>
    <lineage>
        <taxon>Bacteria</taxon>
        <taxon>Bacillati</taxon>
        <taxon>Bacillota</taxon>
        <taxon>Bacilli</taxon>
        <taxon>Bacillales</taxon>
        <taxon>Geomicrobium</taxon>
    </lineage>
</organism>
<feature type="domain" description="Methyltransferase type 11" evidence="1">
    <location>
        <begin position="40"/>
        <end position="135"/>
    </location>
</feature>
<dbReference type="PANTHER" id="PTHR43591:SF24">
    <property type="entry name" value="2-METHOXY-6-POLYPRENYL-1,4-BENZOQUINOL METHYLASE, MITOCHONDRIAL"/>
    <property type="match status" value="1"/>
</dbReference>
<protein>
    <submittedName>
        <fullName evidence="2">Ubiquinone/menaquinone biosynthesis C-methylase UbiE</fullName>
    </submittedName>
</protein>
<dbReference type="CDD" id="cd02440">
    <property type="entry name" value="AdoMet_MTases"/>
    <property type="match status" value="1"/>
</dbReference>
<evidence type="ECO:0000313" key="3">
    <source>
        <dbReference type="Proteomes" id="UP000741863"/>
    </source>
</evidence>